<organism evidence="1 2">
    <name type="scientific">Pseudomonas neustonica</name>
    <dbReference type="NCBI Taxonomy" id="2487346"/>
    <lineage>
        <taxon>Bacteria</taxon>
        <taxon>Pseudomonadati</taxon>
        <taxon>Pseudomonadota</taxon>
        <taxon>Gammaproteobacteria</taxon>
        <taxon>Pseudomonadales</taxon>
        <taxon>Pseudomonadaceae</taxon>
        <taxon>Pseudomonas</taxon>
    </lineage>
</organism>
<dbReference type="SUPFAM" id="SSF74653">
    <property type="entry name" value="TolA/TonB C-terminal domain"/>
    <property type="match status" value="1"/>
</dbReference>
<proteinExistence type="predicted"/>
<comment type="caution">
    <text evidence="1">The sequence shown here is derived from an EMBL/GenBank/DDBJ whole genome shotgun (WGS) entry which is preliminary data.</text>
</comment>
<evidence type="ECO:0000313" key="2">
    <source>
        <dbReference type="Proteomes" id="UP000275199"/>
    </source>
</evidence>
<dbReference type="Pfam" id="PF13103">
    <property type="entry name" value="TonB_2"/>
    <property type="match status" value="1"/>
</dbReference>
<dbReference type="Gene3D" id="3.30.1150.10">
    <property type="match status" value="1"/>
</dbReference>
<keyword evidence="2" id="KW-1185">Reference proteome</keyword>
<dbReference type="EMBL" id="RKKU01000013">
    <property type="protein sequence ID" value="ROZ84095.1"/>
    <property type="molecule type" value="Genomic_DNA"/>
</dbReference>
<dbReference type="Proteomes" id="UP000275199">
    <property type="component" value="Unassembled WGS sequence"/>
</dbReference>
<name>A0ABX9XLF7_9PSED</name>
<sequence>MAPSGYALTVKNRVIANLKRPEGALYEPPPGYKGDPNDLKRKCSIPYEITVDGNGRMLSYEIDRCVDEVLNRAAEQAIRSAGPFPAPPGDGSGQYIIYGTAIFID</sequence>
<accession>A0ABX9XLF7</accession>
<evidence type="ECO:0000313" key="1">
    <source>
        <dbReference type="EMBL" id="ROZ84095.1"/>
    </source>
</evidence>
<reference evidence="1 2" key="1">
    <citation type="submission" date="2018-11" db="EMBL/GenBank/DDBJ databases">
        <authorList>
            <person name="Jang G.I."/>
            <person name="Hwang C.Y."/>
        </authorList>
    </citation>
    <scope>NUCLEOTIDE SEQUENCE [LARGE SCALE GENOMIC DNA]</scope>
    <source>
        <strain evidence="1 2">SSM26</strain>
    </source>
</reference>
<protein>
    <recommendedName>
        <fullName evidence="3">TonB C-terminal domain-containing protein</fullName>
    </recommendedName>
</protein>
<gene>
    <name evidence="1" type="ORF">EF096_11675</name>
</gene>
<evidence type="ECO:0008006" key="3">
    <source>
        <dbReference type="Google" id="ProtNLM"/>
    </source>
</evidence>